<evidence type="ECO:0000256" key="3">
    <source>
        <dbReference type="SAM" id="MobiDB-lite"/>
    </source>
</evidence>
<dbReference type="HOGENOM" id="CLU_022907_1_0_1"/>
<evidence type="ECO:0000256" key="1">
    <source>
        <dbReference type="ARBA" id="ARBA00022658"/>
    </source>
</evidence>
<dbReference type="InterPro" id="IPR000651">
    <property type="entry name" value="Ras-like_Gua-exchang_fac_N"/>
</dbReference>
<protein>
    <recommendedName>
        <fullName evidence="8">Ras-GEF domain-containing protein</fullName>
    </recommendedName>
</protein>
<dbReference type="GO" id="GO:0005085">
    <property type="term" value="F:guanyl-nucleotide exchange factor activity"/>
    <property type="evidence" value="ECO:0000318"/>
    <property type="project" value="GO_Central"/>
</dbReference>
<dbReference type="PROSITE" id="PS00720">
    <property type="entry name" value="RASGEF"/>
    <property type="match status" value="1"/>
</dbReference>
<proteinExistence type="predicted"/>
<reference evidence="6 7" key="1">
    <citation type="journal article" date="2011" name="Science">
        <title>The ecoresponsive genome of Daphnia pulex.</title>
        <authorList>
            <person name="Colbourne J.K."/>
            <person name="Pfrender M.E."/>
            <person name="Gilbert D."/>
            <person name="Thomas W.K."/>
            <person name="Tucker A."/>
            <person name="Oakley T.H."/>
            <person name="Tokishita S."/>
            <person name="Aerts A."/>
            <person name="Arnold G.J."/>
            <person name="Basu M.K."/>
            <person name="Bauer D.J."/>
            <person name="Caceres C.E."/>
            <person name="Carmel L."/>
            <person name="Casola C."/>
            <person name="Choi J.H."/>
            <person name="Detter J.C."/>
            <person name="Dong Q."/>
            <person name="Dusheyko S."/>
            <person name="Eads B.D."/>
            <person name="Frohlich T."/>
            <person name="Geiler-Samerotte K.A."/>
            <person name="Gerlach D."/>
            <person name="Hatcher P."/>
            <person name="Jogdeo S."/>
            <person name="Krijgsveld J."/>
            <person name="Kriventseva E.V."/>
            <person name="Kultz D."/>
            <person name="Laforsch C."/>
            <person name="Lindquist E."/>
            <person name="Lopez J."/>
            <person name="Manak J.R."/>
            <person name="Muller J."/>
            <person name="Pangilinan J."/>
            <person name="Patwardhan R.P."/>
            <person name="Pitluck S."/>
            <person name="Pritham E.J."/>
            <person name="Rechtsteiner A."/>
            <person name="Rho M."/>
            <person name="Rogozin I.B."/>
            <person name="Sakarya O."/>
            <person name="Salamov A."/>
            <person name="Schaack S."/>
            <person name="Shapiro H."/>
            <person name="Shiga Y."/>
            <person name="Skalitzky C."/>
            <person name="Smith Z."/>
            <person name="Souvorov A."/>
            <person name="Sung W."/>
            <person name="Tang Z."/>
            <person name="Tsuchiya D."/>
            <person name="Tu H."/>
            <person name="Vos H."/>
            <person name="Wang M."/>
            <person name="Wolf Y.I."/>
            <person name="Yamagata H."/>
            <person name="Yamada T."/>
            <person name="Ye Y."/>
            <person name="Shaw J.R."/>
            <person name="Andrews J."/>
            <person name="Crease T.J."/>
            <person name="Tang H."/>
            <person name="Lucas S.M."/>
            <person name="Robertson H.M."/>
            <person name="Bork P."/>
            <person name="Koonin E.V."/>
            <person name="Zdobnov E.M."/>
            <person name="Grigoriev I.V."/>
            <person name="Lynch M."/>
            <person name="Boore J.L."/>
        </authorList>
    </citation>
    <scope>NUCLEOTIDE SEQUENCE [LARGE SCALE GENOMIC DNA]</scope>
</reference>
<evidence type="ECO:0000259" key="5">
    <source>
        <dbReference type="PROSITE" id="PS50212"/>
    </source>
</evidence>
<dbReference type="eggNOG" id="KOG3541">
    <property type="taxonomic scope" value="Eukaryota"/>
</dbReference>
<dbReference type="Gene3D" id="1.20.870.10">
    <property type="entry name" value="Son of sevenless (SoS) protein Chain: S domain 1"/>
    <property type="match status" value="1"/>
</dbReference>
<dbReference type="SMART" id="SM00147">
    <property type="entry name" value="RasGEF"/>
    <property type="match status" value="1"/>
</dbReference>
<dbReference type="CDD" id="cd00155">
    <property type="entry name" value="RasGEF"/>
    <property type="match status" value="1"/>
</dbReference>
<feature type="domain" description="N-terminal Ras-GEF" evidence="5">
    <location>
        <begin position="262"/>
        <end position="392"/>
    </location>
</feature>
<gene>
    <name evidence="6" type="ORF">DAPPUDRAFT_194337</name>
</gene>
<dbReference type="AlphaFoldDB" id="E9G6Y1"/>
<dbReference type="InParanoid" id="E9G6Y1"/>
<feature type="region of interest" description="Disordered" evidence="3">
    <location>
        <begin position="209"/>
        <end position="261"/>
    </location>
</feature>
<dbReference type="PROSITE" id="PS50009">
    <property type="entry name" value="RASGEF_CAT"/>
    <property type="match status" value="1"/>
</dbReference>
<dbReference type="InterPro" id="IPR001895">
    <property type="entry name" value="RASGEF_cat_dom"/>
</dbReference>
<keyword evidence="1 2" id="KW-0344">Guanine-nucleotide releasing factor</keyword>
<dbReference type="InterPro" id="IPR019804">
    <property type="entry name" value="Ras_G-nucl-exch_fac_CS"/>
</dbReference>
<dbReference type="KEGG" id="dpx:DAPPUDRAFT_194337"/>
<feature type="compositionally biased region" description="Polar residues" evidence="3">
    <location>
        <begin position="209"/>
        <end position="229"/>
    </location>
</feature>
<dbReference type="GO" id="GO:0005886">
    <property type="term" value="C:plasma membrane"/>
    <property type="evidence" value="ECO:0000318"/>
    <property type="project" value="GO_Central"/>
</dbReference>
<dbReference type="Pfam" id="PF00618">
    <property type="entry name" value="RasGEF_N"/>
    <property type="match status" value="1"/>
</dbReference>
<feature type="domain" description="Ras-GEF" evidence="4">
    <location>
        <begin position="427"/>
        <end position="673"/>
    </location>
</feature>
<name>E9G6Y1_DAPPU</name>
<dbReference type="CDD" id="cd06224">
    <property type="entry name" value="REM"/>
    <property type="match status" value="1"/>
</dbReference>
<keyword evidence="7" id="KW-1185">Reference proteome</keyword>
<dbReference type="Proteomes" id="UP000000305">
    <property type="component" value="Unassembled WGS sequence"/>
</dbReference>
<feature type="compositionally biased region" description="Low complexity" evidence="3">
    <location>
        <begin position="236"/>
        <end position="246"/>
    </location>
</feature>
<evidence type="ECO:0008006" key="8">
    <source>
        <dbReference type="Google" id="ProtNLM"/>
    </source>
</evidence>
<dbReference type="GO" id="GO:0007265">
    <property type="term" value="P:Ras protein signal transduction"/>
    <property type="evidence" value="ECO:0000318"/>
    <property type="project" value="GO_Central"/>
</dbReference>
<organism evidence="6 7">
    <name type="scientific">Daphnia pulex</name>
    <name type="common">Water flea</name>
    <dbReference type="NCBI Taxonomy" id="6669"/>
    <lineage>
        <taxon>Eukaryota</taxon>
        <taxon>Metazoa</taxon>
        <taxon>Ecdysozoa</taxon>
        <taxon>Arthropoda</taxon>
        <taxon>Crustacea</taxon>
        <taxon>Branchiopoda</taxon>
        <taxon>Diplostraca</taxon>
        <taxon>Cladocera</taxon>
        <taxon>Anomopoda</taxon>
        <taxon>Daphniidae</taxon>
        <taxon>Daphnia</taxon>
    </lineage>
</organism>
<dbReference type="Pfam" id="PF00617">
    <property type="entry name" value="RasGEF"/>
    <property type="match status" value="1"/>
</dbReference>
<dbReference type="InterPro" id="IPR036964">
    <property type="entry name" value="RASGEF_cat_dom_sf"/>
</dbReference>
<evidence type="ECO:0000259" key="4">
    <source>
        <dbReference type="PROSITE" id="PS50009"/>
    </source>
</evidence>
<dbReference type="Gene3D" id="1.10.840.10">
    <property type="entry name" value="Ras guanine-nucleotide exchange factors catalytic domain"/>
    <property type="match status" value="1"/>
</dbReference>
<dbReference type="OMA" id="TWAKVQS"/>
<dbReference type="PhylomeDB" id="E9G6Y1"/>
<dbReference type="InterPro" id="IPR008937">
    <property type="entry name" value="Ras-like_GEF"/>
</dbReference>
<evidence type="ECO:0000313" key="7">
    <source>
        <dbReference type="Proteomes" id="UP000000305"/>
    </source>
</evidence>
<dbReference type="SUPFAM" id="SSF48366">
    <property type="entry name" value="Ras GEF"/>
    <property type="match status" value="1"/>
</dbReference>
<dbReference type="PROSITE" id="PS50212">
    <property type="entry name" value="RASGEF_NTER"/>
    <property type="match status" value="1"/>
</dbReference>
<dbReference type="OrthoDB" id="20825at2759"/>
<dbReference type="STRING" id="6669.E9G6Y1"/>
<evidence type="ECO:0000256" key="2">
    <source>
        <dbReference type="PROSITE-ProRule" id="PRU00168"/>
    </source>
</evidence>
<evidence type="ECO:0000313" key="6">
    <source>
        <dbReference type="EMBL" id="EFX84733.1"/>
    </source>
</evidence>
<dbReference type="PANTHER" id="PTHR23113:SF356">
    <property type="entry name" value="FI05912P-RELATED"/>
    <property type="match status" value="1"/>
</dbReference>
<dbReference type="InterPro" id="IPR023578">
    <property type="entry name" value="Ras_GEF_dom_sf"/>
</dbReference>
<dbReference type="PANTHER" id="PTHR23113">
    <property type="entry name" value="GUANINE NUCLEOTIDE EXCHANGE FACTOR"/>
    <property type="match status" value="1"/>
</dbReference>
<sequence>MASMDDVELRETVESILGQGIRMLDVEKKTTFKSEEVLLINGVAVPLVGADGDIIRQALLSGQVPPSDVLNSLLISAGIWRHPVRLQTELTVKQTTLNRDAITVSRNGRVVDERLKETKEEDLLRKTSTEVWRAVAGPDSGGWVMLFEASFGWRCLENPEKKSGYVLLRVEFDGSLRDGTTTTKKGKENCQDDAEIGFRVCAWGGSTRLPTRQQTCSRHCSSLPQTPKSPGSMGIEGSSTSSSSSETVDDSGSEPDNSLVFQDNNLVSGPLDALLQHLVPTAEYYPDRTYIFAFLLSSRLYIKPHALLAQVVRLCMLQQNLADQKLTKEKLGRFCPHMVQLLSEWMETFPYDFRDERVMQHVRQLTQRCVALDPSLRRDVSQMLHNLLHRLTALEKYEEFLEKINTEASAALIDTLNVCDVTEVCSSPLTLSQQLTHIELERLSFIGPEEFVQAFAKENPNVETSFKDMKKTRNLESYIQWFNRLSYFVATQVCSNVKKKQRIKVIEYWIEVARECFNIGNFNSLMAIIAGLNMSPVSRLKKTWHKVQSAKFSILEHQMDPSSNFSSYRSTLKAAMWRSAGAKDERQRIVVPFFSLLVKDLYFLNEGCANRLPNGHINFEKFWQLAKQVTEFMTWKQVTCPFEKHPKVIHYLQTGTILSENGIALSSFDCEPPENSHEKERFKALK</sequence>
<dbReference type="EMBL" id="GL732534">
    <property type="protein sequence ID" value="EFX84733.1"/>
    <property type="molecule type" value="Genomic_DNA"/>
</dbReference>
<accession>E9G6Y1</accession>
<dbReference type="FunCoup" id="E9G6Y1">
    <property type="interactions" value="238"/>
</dbReference>